<proteinExistence type="predicted"/>
<protein>
    <recommendedName>
        <fullName evidence="3">C_GCAxxG_C_C family protein</fullName>
    </recommendedName>
</protein>
<dbReference type="AlphaFoldDB" id="A0A0M0BLH8"/>
<dbReference type="InterPro" id="IPR036280">
    <property type="entry name" value="Multihaem_cyt_sf"/>
</dbReference>
<accession>A0A0M0BLH8</accession>
<name>A0A0M0BLH8_9ARCH</name>
<dbReference type="Proteomes" id="UP000037210">
    <property type="component" value="Unassembled WGS sequence"/>
</dbReference>
<sequence length="171" mass="18514">MVDEKRVEGIRRRAHVYDQYSGCSQSVLLALQEGLGIGSRESFKSATVLSGGVARRGETCGALLGALMALGLVSGRESMEDTDRYAQAVGVADEICDGFQRRLEAEFGFAEPLGSTLCRDIQARIYGRSFDLRDPDQREAFLAAGGHSDEGCYRVCGVAAEVAAERLLRLM</sequence>
<reference evidence="1 2" key="1">
    <citation type="submission" date="2015-06" db="EMBL/GenBank/DDBJ databases">
        <title>New insights into the roles of widespread benthic archaea in carbon and nitrogen cycling.</title>
        <authorList>
            <person name="Lazar C.S."/>
            <person name="Baker B.J."/>
            <person name="Seitz K.W."/>
            <person name="Hyde A.S."/>
            <person name="Dick G.J."/>
            <person name="Hinrichs K.-U."/>
            <person name="Teske A.P."/>
        </authorList>
    </citation>
    <scope>NUCLEOTIDE SEQUENCE [LARGE SCALE GENOMIC DNA]</scope>
    <source>
        <strain evidence="1">DG-45</strain>
    </source>
</reference>
<evidence type="ECO:0000313" key="2">
    <source>
        <dbReference type="Proteomes" id="UP000037210"/>
    </source>
</evidence>
<organism evidence="1 2">
    <name type="scientific">miscellaneous Crenarchaeota group-15 archaeon DG-45</name>
    <dbReference type="NCBI Taxonomy" id="1685127"/>
    <lineage>
        <taxon>Archaea</taxon>
        <taxon>Candidatus Bathyarchaeota</taxon>
        <taxon>MCG-15</taxon>
    </lineage>
</organism>
<dbReference type="NCBIfam" id="TIGR01909">
    <property type="entry name" value="C_GCAxxG_C_C"/>
    <property type="match status" value="1"/>
</dbReference>
<dbReference type="EMBL" id="LFWZ01000073">
    <property type="protein sequence ID" value="KON29200.1"/>
    <property type="molecule type" value="Genomic_DNA"/>
</dbReference>
<dbReference type="Pfam" id="PF09719">
    <property type="entry name" value="C_GCAxxG_C_C"/>
    <property type="match status" value="1"/>
</dbReference>
<gene>
    <name evidence="1" type="ORF">AC482_07135</name>
</gene>
<evidence type="ECO:0008006" key="3">
    <source>
        <dbReference type="Google" id="ProtNLM"/>
    </source>
</evidence>
<dbReference type="InterPro" id="IPR010181">
    <property type="entry name" value="CGCAxxGCC_motif"/>
</dbReference>
<evidence type="ECO:0000313" key="1">
    <source>
        <dbReference type="EMBL" id="KON29200.1"/>
    </source>
</evidence>
<comment type="caution">
    <text evidence="1">The sequence shown here is derived from an EMBL/GenBank/DDBJ whole genome shotgun (WGS) entry which is preliminary data.</text>
</comment>
<dbReference type="SUPFAM" id="SSF48695">
    <property type="entry name" value="Multiheme cytochromes"/>
    <property type="match status" value="1"/>
</dbReference>